<evidence type="ECO:0000313" key="6">
    <source>
        <dbReference type="EMBL" id="ODA33841.1"/>
    </source>
</evidence>
<keyword evidence="7" id="KW-1185">Reference proteome</keyword>
<dbReference type="RefSeq" id="WP_068901182.1">
    <property type="nucleotide sequence ID" value="NZ_JBHUIF010000004.1"/>
</dbReference>
<reference evidence="6 7" key="1">
    <citation type="submission" date="2016-05" db="EMBL/GenBank/DDBJ databases">
        <title>Genomic Taxonomy of the Vibrionaceae.</title>
        <authorList>
            <person name="Gomez-Gil B."/>
            <person name="Enciso-Ibarra J."/>
        </authorList>
    </citation>
    <scope>NUCLEOTIDE SEQUENCE [LARGE SCALE GENOMIC DNA]</scope>
    <source>
        <strain evidence="6 7">CAIM 1920</strain>
    </source>
</reference>
<dbReference type="PRINTS" id="PR01490">
    <property type="entry name" value="RTXTOXIND"/>
</dbReference>
<evidence type="ECO:0000256" key="1">
    <source>
        <dbReference type="ARBA" id="ARBA00004167"/>
    </source>
</evidence>
<dbReference type="PANTHER" id="PTHR30386:SF26">
    <property type="entry name" value="TRANSPORT PROTEIN COMB"/>
    <property type="match status" value="1"/>
</dbReference>
<dbReference type="GO" id="GO:0016020">
    <property type="term" value="C:membrane"/>
    <property type="evidence" value="ECO:0007669"/>
    <property type="project" value="UniProtKB-SubCell"/>
</dbReference>
<evidence type="ECO:0000256" key="5">
    <source>
        <dbReference type="SAM" id="Phobius"/>
    </source>
</evidence>
<evidence type="ECO:0000256" key="4">
    <source>
        <dbReference type="ARBA" id="ARBA00023136"/>
    </source>
</evidence>
<evidence type="ECO:0000256" key="3">
    <source>
        <dbReference type="ARBA" id="ARBA00022989"/>
    </source>
</evidence>
<accession>A0A1C3EKS6</accession>
<comment type="subcellular location">
    <subcellularLocation>
        <location evidence="1">Membrane</location>
        <topology evidence="1">Single-pass membrane protein</topology>
    </subcellularLocation>
</comment>
<gene>
    <name evidence="6" type="ORF">A8L45_08415</name>
</gene>
<comment type="caution">
    <text evidence="6">The sequence shown here is derived from an EMBL/GenBank/DDBJ whole genome shotgun (WGS) entry which is preliminary data.</text>
</comment>
<evidence type="ECO:0000256" key="2">
    <source>
        <dbReference type="ARBA" id="ARBA00022692"/>
    </source>
</evidence>
<protein>
    <recommendedName>
        <fullName evidence="8">Membrane fusion protein biotin-lipoyl like domain-containing protein</fullName>
    </recommendedName>
</protein>
<name>A0A1C3EKS6_9GAMM</name>
<dbReference type="OrthoDB" id="5906718at2"/>
<feature type="transmembrane region" description="Helical" evidence="5">
    <location>
        <begin position="7"/>
        <end position="25"/>
    </location>
</feature>
<evidence type="ECO:0000313" key="7">
    <source>
        <dbReference type="Proteomes" id="UP000094936"/>
    </source>
</evidence>
<keyword evidence="3 5" id="KW-1133">Transmembrane helix</keyword>
<dbReference type="AlphaFoldDB" id="A0A1C3EKS6"/>
<organism evidence="6 7">
    <name type="scientific">Veronia pacifica</name>
    <dbReference type="NCBI Taxonomy" id="1080227"/>
    <lineage>
        <taxon>Bacteria</taxon>
        <taxon>Pseudomonadati</taxon>
        <taxon>Pseudomonadota</taxon>
        <taxon>Gammaproteobacteria</taxon>
        <taxon>Vibrionales</taxon>
        <taxon>Vibrionaceae</taxon>
        <taxon>Veronia</taxon>
    </lineage>
</organism>
<dbReference type="Proteomes" id="UP000094936">
    <property type="component" value="Unassembled WGS sequence"/>
</dbReference>
<dbReference type="InterPro" id="IPR050739">
    <property type="entry name" value="MFP"/>
</dbReference>
<keyword evidence="2 5" id="KW-0812">Transmembrane</keyword>
<keyword evidence="4 5" id="KW-0472">Membrane</keyword>
<dbReference type="PANTHER" id="PTHR30386">
    <property type="entry name" value="MEMBRANE FUSION SUBUNIT OF EMRAB-TOLC MULTIDRUG EFFLUX PUMP"/>
    <property type="match status" value="1"/>
</dbReference>
<proteinExistence type="predicted"/>
<sequence length="412" mass="47243">MLTKRKEFKYLFLLLIVSGFLYILFVKKIEVVAPGTGLTGIKESNVNVKAPESSYIVNIVASQGNKIDAGEPLLRYRNMADEYKLEQIAQELNTDKRIFQELEDERCFLLSDRFSESKIEQLKKGCNGDETSYGAGGLYILSFYEDYLQEKKYLLDMAVEHQKKAEELLNKRQILATKKAIHRKANGSTLRFYDLQTELSDLNSEIVSFDISNLENQKKLSDKLMVFQMRRSERLLTIDEKLDTLQMDIIQKENEFRLLTEKKQKSLIRSPIDGTVLEMTEGLSVGTFVQEGSSLFVLKKEGSSQEVLAKFDTKYRHFLNVGRDVKLKINSPGFNKVFTGRISELSSDSLAYEEQQSSGKRYYRVTIEPDDEFVSLSLNLGMDVQVFVVDNEVSVFGFILSVLPSDIKFDVW</sequence>
<evidence type="ECO:0008006" key="8">
    <source>
        <dbReference type="Google" id="ProtNLM"/>
    </source>
</evidence>
<dbReference type="STRING" id="1080227.A8L45_08415"/>
<dbReference type="EMBL" id="LYBM01000012">
    <property type="protein sequence ID" value="ODA33841.1"/>
    <property type="molecule type" value="Genomic_DNA"/>
</dbReference>